<reference evidence="4 5" key="1">
    <citation type="submission" date="2018-04" db="EMBL/GenBank/DDBJ databases">
        <title>Methylobacterium sp. PR1016A genome.</title>
        <authorList>
            <person name="Park W."/>
        </authorList>
    </citation>
    <scope>NUCLEOTIDE SEQUENCE [LARGE SCALE GENOMIC DNA]</scope>
    <source>
        <strain evidence="4 5">PR1016A</strain>
    </source>
</reference>
<feature type="transmembrane region" description="Helical" evidence="2">
    <location>
        <begin position="65"/>
        <end position="84"/>
    </location>
</feature>
<sequence length="299" mass="31959">MIRTAESGVKMSEENCRPVDNRQMSHEMPARSARGPRLTRGGGRRLYDRGRRVRTRGRVHTRTKIGIALTLAVLSAGSAAILVIRHRAGGSGQGVVAFREARAFAVSSELKQIDGPYGLLLGDSQMERLHLPTLCGQPAINGAIAGTRISGLRAVAGWLELPRPPETVVVTIGTNDLTQRQRSGHPDAAEGFRDEARALFAELAPRARRVVATAVPPFDAGRPGVTTFYDVAAAPAYSAILSEECARAGCRFVDAFADLRDPASLARSPDGVHLGLDSAARDRVAARLEAVACPDARSR</sequence>
<name>A0A2R4WI01_9HYPH</name>
<dbReference type="InterPro" id="IPR036514">
    <property type="entry name" value="SGNH_hydro_sf"/>
</dbReference>
<dbReference type="CDD" id="cd00229">
    <property type="entry name" value="SGNH_hydrolase"/>
    <property type="match status" value="1"/>
</dbReference>
<dbReference type="Gene3D" id="3.40.50.1110">
    <property type="entry name" value="SGNH hydrolase"/>
    <property type="match status" value="1"/>
</dbReference>
<dbReference type="GO" id="GO:0016788">
    <property type="term" value="F:hydrolase activity, acting on ester bonds"/>
    <property type="evidence" value="ECO:0007669"/>
    <property type="project" value="UniProtKB-ARBA"/>
</dbReference>
<dbReference type="SUPFAM" id="SSF52266">
    <property type="entry name" value="SGNH hydrolase"/>
    <property type="match status" value="1"/>
</dbReference>
<proteinExistence type="predicted"/>
<evidence type="ECO:0000313" key="5">
    <source>
        <dbReference type="Proteomes" id="UP000244755"/>
    </source>
</evidence>
<evidence type="ECO:0000256" key="1">
    <source>
        <dbReference type="SAM" id="MobiDB-lite"/>
    </source>
</evidence>
<keyword evidence="5" id="KW-1185">Reference proteome</keyword>
<dbReference type="AlphaFoldDB" id="A0A2R4WI01"/>
<dbReference type="Pfam" id="PF13472">
    <property type="entry name" value="Lipase_GDSL_2"/>
    <property type="match status" value="1"/>
</dbReference>
<dbReference type="EMBL" id="CP028843">
    <property type="protein sequence ID" value="AWB21172.1"/>
    <property type="molecule type" value="Genomic_DNA"/>
</dbReference>
<evidence type="ECO:0000256" key="2">
    <source>
        <dbReference type="SAM" id="Phobius"/>
    </source>
</evidence>
<feature type="compositionally biased region" description="Basic and acidic residues" evidence="1">
    <location>
        <begin position="11"/>
        <end position="29"/>
    </location>
</feature>
<dbReference type="InterPro" id="IPR013830">
    <property type="entry name" value="SGNH_hydro"/>
</dbReference>
<feature type="domain" description="SGNH hydrolase-type esterase" evidence="3">
    <location>
        <begin position="136"/>
        <end position="275"/>
    </location>
</feature>
<dbReference type="Proteomes" id="UP000244755">
    <property type="component" value="Chromosome 1"/>
</dbReference>
<evidence type="ECO:0000259" key="3">
    <source>
        <dbReference type="Pfam" id="PF13472"/>
    </source>
</evidence>
<accession>A0A2R4WI01</accession>
<keyword evidence="2" id="KW-0812">Transmembrane</keyword>
<gene>
    <name evidence="4" type="ORF">DA075_09825</name>
</gene>
<keyword evidence="4" id="KW-0378">Hydrolase</keyword>
<evidence type="ECO:0000313" key="4">
    <source>
        <dbReference type="EMBL" id="AWB21172.1"/>
    </source>
</evidence>
<protein>
    <submittedName>
        <fullName evidence="4">SGNH/GDSL hydrolase family protein</fullName>
    </submittedName>
</protein>
<dbReference type="OrthoDB" id="8355047at2"/>
<dbReference type="KEGG" id="mee:DA075_09825"/>
<keyword evidence="2" id="KW-0472">Membrane</keyword>
<organism evidence="4 5">
    <name type="scientific">Methylobacterium currus</name>
    <dbReference type="NCBI Taxonomy" id="2051553"/>
    <lineage>
        <taxon>Bacteria</taxon>
        <taxon>Pseudomonadati</taxon>
        <taxon>Pseudomonadota</taxon>
        <taxon>Alphaproteobacteria</taxon>
        <taxon>Hyphomicrobiales</taxon>
        <taxon>Methylobacteriaceae</taxon>
        <taxon>Methylobacterium</taxon>
    </lineage>
</organism>
<keyword evidence="2" id="KW-1133">Transmembrane helix</keyword>
<feature type="region of interest" description="Disordered" evidence="1">
    <location>
        <begin position="1"/>
        <end position="44"/>
    </location>
</feature>